<reference evidence="1 2" key="1">
    <citation type="journal article" date="2014" name="Genome Biol.">
        <title>Transcriptome and methylome profiling reveals relics of genome dominance in the mesopolyploid Brassica oleracea.</title>
        <authorList>
            <person name="Parkin I.A."/>
            <person name="Koh C."/>
            <person name="Tang H."/>
            <person name="Robinson S.J."/>
            <person name="Kagale S."/>
            <person name="Clarke W.E."/>
            <person name="Town C.D."/>
            <person name="Nixon J."/>
            <person name="Krishnakumar V."/>
            <person name="Bidwell S.L."/>
            <person name="Denoeud F."/>
            <person name="Belcram H."/>
            <person name="Links M.G."/>
            <person name="Just J."/>
            <person name="Clarke C."/>
            <person name="Bender T."/>
            <person name="Huebert T."/>
            <person name="Mason A.S."/>
            <person name="Pires J.C."/>
            <person name="Barker G."/>
            <person name="Moore J."/>
            <person name="Walley P.G."/>
            <person name="Manoli S."/>
            <person name="Batley J."/>
            <person name="Edwards D."/>
            <person name="Nelson M.N."/>
            <person name="Wang X."/>
            <person name="Paterson A.H."/>
            <person name="King G."/>
            <person name="Bancroft I."/>
            <person name="Chalhoub B."/>
            <person name="Sharpe A.G."/>
        </authorList>
    </citation>
    <scope>NUCLEOTIDE SEQUENCE</scope>
    <source>
        <strain evidence="1 2">cv. TO1000</strain>
    </source>
</reference>
<accession>A0A0D3DRB2</accession>
<protein>
    <submittedName>
        <fullName evidence="1">Uncharacterized protein</fullName>
    </submittedName>
</protein>
<proteinExistence type="predicted"/>
<evidence type="ECO:0000313" key="1">
    <source>
        <dbReference type="EnsemblPlants" id="Bo8g076710.1"/>
    </source>
</evidence>
<keyword evidence="2" id="KW-1185">Reference proteome</keyword>
<sequence length="92" mass="11122">MNKRQNKKMKEHFDMIGYVTDAHYGIPSRCPCGERVIDEVSQKPKYPTYFDTFSGSRYFTCKDFKEVQRLRERMNMMADEIAEYKEFVYRLP</sequence>
<dbReference type="AlphaFoldDB" id="A0A0D3DRB2"/>
<dbReference type="Gramene" id="Bo8g076710.1">
    <property type="protein sequence ID" value="Bo8g076710.1"/>
    <property type="gene ID" value="Bo8g076710"/>
</dbReference>
<dbReference type="OMA" id="RCPCGER"/>
<evidence type="ECO:0000313" key="2">
    <source>
        <dbReference type="Proteomes" id="UP000032141"/>
    </source>
</evidence>
<organism evidence="1 2">
    <name type="scientific">Brassica oleracea var. oleracea</name>
    <dbReference type="NCBI Taxonomy" id="109376"/>
    <lineage>
        <taxon>Eukaryota</taxon>
        <taxon>Viridiplantae</taxon>
        <taxon>Streptophyta</taxon>
        <taxon>Embryophyta</taxon>
        <taxon>Tracheophyta</taxon>
        <taxon>Spermatophyta</taxon>
        <taxon>Magnoliopsida</taxon>
        <taxon>eudicotyledons</taxon>
        <taxon>Gunneridae</taxon>
        <taxon>Pentapetalae</taxon>
        <taxon>rosids</taxon>
        <taxon>malvids</taxon>
        <taxon>Brassicales</taxon>
        <taxon>Brassicaceae</taxon>
        <taxon>Brassiceae</taxon>
        <taxon>Brassica</taxon>
    </lineage>
</organism>
<dbReference type="HOGENOM" id="CLU_091565_3_1_1"/>
<reference evidence="1" key="2">
    <citation type="submission" date="2015-03" db="UniProtKB">
        <authorList>
            <consortium name="EnsemblPlants"/>
        </authorList>
    </citation>
    <scope>IDENTIFICATION</scope>
</reference>
<name>A0A0D3DRB2_BRAOL</name>
<dbReference type="Proteomes" id="UP000032141">
    <property type="component" value="Chromosome C8"/>
</dbReference>
<dbReference type="EnsemblPlants" id="Bo8g076710.1">
    <property type="protein sequence ID" value="Bo8g076710.1"/>
    <property type="gene ID" value="Bo8g076710"/>
</dbReference>